<feature type="region of interest" description="Disordered" evidence="7">
    <location>
        <begin position="550"/>
        <end position="580"/>
    </location>
</feature>
<comment type="similarity">
    <text evidence="2">Belongs to the Ca(2+):cation antiporter (CaCA) (TC 2.A.19) family.</text>
</comment>
<feature type="chain" id="PRO_5034931071" description="Sodium/calcium exchanger membrane region domain-containing protein" evidence="9">
    <location>
        <begin position="20"/>
        <end position="728"/>
    </location>
</feature>
<reference evidence="11" key="1">
    <citation type="submission" date="2021-03" db="EMBL/GenBank/DDBJ databases">
        <authorList>
            <person name="Tagirdzhanova G."/>
        </authorList>
    </citation>
    <scope>NUCLEOTIDE SEQUENCE</scope>
</reference>
<feature type="domain" description="Sodium/calcium exchanger membrane region" evidence="10">
    <location>
        <begin position="5"/>
        <end position="145"/>
    </location>
</feature>
<keyword evidence="12" id="KW-1185">Reference proteome</keyword>
<dbReference type="InterPro" id="IPR044880">
    <property type="entry name" value="NCX_ion-bd_dom_sf"/>
</dbReference>
<dbReference type="Pfam" id="PF01699">
    <property type="entry name" value="Na_Ca_ex"/>
    <property type="match status" value="2"/>
</dbReference>
<proteinExistence type="inferred from homology"/>
<dbReference type="GO" id="GO:0016020">
    <property type="term" value="C:membrane"/>
    <property type="evidence" value="ECO:0007669"/>
    <property type="project" value="UniProtKB-SubCell"/>
</dbReference>
<evidence type="ECO:0000256" key="5">
    <source>
        <dbReference type="ARBA" id="ARBA00022989"/>
    </source>
</evidence>
<feature type="transmembrane region" description="Helical" evidence="8">
    <location>
        <begin position="127"/>
        <end position="147"/>
    </location>
</feature>
<keyword evidence="9" id="KW-0732">Signal</keyword>
<protein>
    <recommendedName>
        <fullName evidence="10">Sodium/calcium exchanger membrane region domain-containing protein</fullName>
    </recommendedName>
</protein>
<evidence type="ECO:0000313" key="11">
    <source>
        <dbReference type="EMBL" id="CAF9915451.1"/>
    </source>
</evidence>
<evidence type="ECO:0000256" key="6">
    <source>
        <dbReference type="ARBA" id="ARBA00023136"/>
    </source>
</evidence>
<evidence type="ECO:0000259" key="10">
    <source>
        <dbReference type="Pfam" id="PF01699"/>
    </source>
</evidence>
<evidence type="ECO:0000313" key="12">
    <source>
        <dbReference type="Proteomes" id="UP000664169"/>
    </source>
</evidence>
<feature type="compositionally biased region" description="Polar residues" evidence="7">
    <location>
        <begin position="469"/>
        <end position="485"/>
    </location>
</feature>
<evidence type="ECO:0000256" key="9">
    <source>
        <dbReference type="SAM" id="SignalP"/>
    </source>
</evidence>
<keyword evidence="5 8" id="KW-1133">Transmembrane helix</keyword>
<feature type="transmembrane region" description="Helical" evidence="8">
    <location>
        <begin position="617"/>
        <end position="636"/>
    </location>
</feature>
<dbReference type="PANTHER" id="PTHR12266:SF0">
    <property type="entry name" value="MITOCHONDRIAL SODIUM_CALCIUM EXCHANGER PROTEIN"/>
    <property type="match status" value="1"/>
</dbReference>
<accession>A0A8H3EZG2</accession>
<feature type="domain" description="Sodium/calcium exchanger membrane region" evidence="10">
    <location>
        <begin position="683"/>
        <end position="727"/>
    </location>
</feature>
<feature type="compositionally biased region" description="Basic and acidic residues" evidence="7">
    <location>
        <begin position="439"/>
        <end position="463"/>
    </location>
</feature>
<feature type="signal peptide" evidence="9">
    <location>
        <begin position="1"/>
        <end position="19"/>
    </location>
</feature>
<dbReference type="Gene3D" id="1.20.1420.30">
    <property type="entry name" value="NCX, central ion-binding region"/>
    <property type="match status" value="1"/>
</dbReference>
<comment type="caution">
    <text evidence="11">The sequence shown here is derived from an EMBL/GenBank/DDBJ whole genome shotgun (WGS) entry which is preliminary data.</text>
</comment>
<keyword evidence="4 8" id="KW-0812">Transmembrane</keyword>
<dbReference type="GO" id="GO:0008324">
    <property type="term" value="F:monoatomic cation transmembrane transporter activity"/>
    <property type="evidence" value="ECO:0007669"/>
    <property type="project" value="TreeGrafter"/>
</dbReference>
<keyword evidence="6 8" id="KW-0472">Membrane</keyword>
<organism evidence="11 12">
    <name type="scientific">Gomphillus americanus</name>
    <dbReference type="NCBI Taxonomy" id="1940652"/>
    <lineage>
        <taxon>Eukaryota</taxon>
        <taxon>Fungi</taxon>
        <taxon>Dikarya</taxon>
        <taxon>Ascomycota</taxon>
        <taxon>Pezizomycotina</taxon>
        <taxon>Lecanoromycetes</taxon>
        <taxon>OSLEUM clade</taxon>
        <taxon>Ostropomycetidae</taxon>
        <taxon>Ostropales</taxon>
        <taxon>Graphidaceae</taxon>
        <taxon>Gomphilloideae</taxon>
        <taxon>Gomphillus</taxon>
    </lineage>
</organism>
<dbReference type="Proteomes" id="UP000664169">
    <property type="component" value="Unassembled WGS sequence"/>
</dbReference>
<evidence type="ECO:0000256" key="7">
    <source>
        <dbReference type="SAM" id="MobiDB-lite"/>
    </source>
</evidence>
<dbReference type="GO" id="GO:0006874">
    <property type="term" value="P:intracellular calcium ion homeostasis"/>
    <property type="evidence" value="ECO:0007669"/>
    <property type="project" value="TreeGrafter"/>
</dbReference>
<evidence type="ECO:0000256" key="4">
    <source>
        <dbReference type="ARBA" id="ARBA00022692"/>
    </source>
</evidence>
<gene>
    <name evidence="11" type="ORF">GOMPHAMPRED_000760</name>
</gene>
<evidence type="ECO:0000256" key="2">
    <source>
        <dbReference type="ARBA" id="ARBA00008170"/>
    </source>
</evidence>
<feature type="compositionally biased region" description="Polar residues" evidence="7">
    <location>
        <begin position="553"/>
        <end position="580"/>
    </location>
</feature>
<feature type="transmembrane region" description="Helical" evidence="8">
    <location>
        <begin position="69"/>
        <end position="90"/>
    </location>
</feature>
<dbReference type="OrthoDB" id="407410at2759"/>
<dbReference type="EMBL" id="CAJPDQ010000010">
    <property type="protein sequence ID" value="CAF9915451.1"/>
    <property type="molecule type" value="Genomic_DNA"/>
</dbReference>
<feature type="transmembrane region" description="Helical" evidence="8">
    <location>
        <begin position="680"/>
        <end position="697"/>
    </location>
</feature>
<keyword evidence="3" id="KW-0813">Transport</keyword>
<feature type="transmembrane region" description="Helical" evidence="8">
    <location>
        <begin position="703"/>
        <end position="725"/>
    </location>
</feature>
<dbReference type="InterPro" id="IPR051359">
    <property type="entry name" value="CaCA_antiporter"/>
</dbReference>
<evidence type="ECO:0000256" key="3">
    <source>
        <dbReference type="ARBA" id="ARBA00022448"/>
    </source>
</evidence>
<feature type="region of interest" description="Disordered" evidence="7">
    <location>
        <begin position="371"/>
        <end position="406"/>
    </location>
</feature>
<evidence type="ECO:0000256" key="8">
    <source>
        <dbReference type="SAM" id="Phobius"/>
    </source>
</evidence>
<sequence>MAIMLLWLSILFITIGITASDYFCVNLNTISALLGLSESVAGVTLLAFGNGSPDVFATWAAMSTNSESLAIGELIGAAGFITGVVAGSMAIIRPFKVAKSSFMRDLGFFIVAIAFSFGFLVDGHLELWESIAMVAFYCFYGIVVIVWHWRAKRRKARETQDQLARQQFLTPEYTDEPHPNEENEDSAIGATRHNAPEDQFHILVNSERNIDTDIIDEYTQDHHMAEIMTGMRIRKPRGISRENTRNSIRPSLVGALEFRAVLSSLERSRGQLSIPLYNRRYSDDIVTALGQQHRLDRAHSDMEPIKILPTNSADQDEYTNGPISARPRAVSTNDIEDVRTPGRAPLTARLAMQNGSDGDTQLDLPRLLIPIEDDNEPLPDNETQKSPAFLSPASANRSSHSVGPASPTVFESPTAMHQSVASLEVPGPATISGGNFNQDHGDNIIQHSEDDTHFAPYHDDPRRERRSRASSLQLPPPALQSSADGQSHRFMQWWPHRVIPPPEELFATLFPTLCSWSQKSHLQKLLAVITAPSVLVLNITLPVVEMTEHTAEQKTNTSTKPRAVNSHSPPGTPNSSSQTPIIQTVDENGQAQPALEPASSFQSDISTTKQYQGWQRWLLCTQLTLSPLLVVAILWVNLDDDHDTRSLLFGLAAATIFSILALTAVLLTSSTKESPRYRPIFCALGFIVSVSWISTIANEVVGVLKALGIILNISEAILGLTVFAVGSR</sequence>
<dbReference type="AlphaFoldDB" id="A0A8H3EZG2"/>
<dbReference type="PANTHER" id="PTHR12266">
    <property type="entry name" value="NA+/CA2+ K+ INDEPENDENT EXCHANGER"/>
    <property type="match status" value="1"/>
</dbReference>
<feature type="transmembrane region" description="Helical" evidence="8">
    <location>
        <begin position="102"/>
        <end position="121"/>
    </location>
</feature>
<comment type="subcellular location">
    <subcellularLocation>
        <location evidence="1">Membrane</location>
        <topology evidence="1">Multi-pass membrane protein</topology>
    </subcellularLocation>
</comment>
<feature type="region of interest" description="Disordered" evidence="7">
    <location>
        <begin position="428"/>
        <end position="486"/>
    </location>
</feature>
<name>A0A8H3EZG2_9LECA</name>
<feature type="transmembrane region" description="Helical" evidence="8">
    <location>
        <begin position="648"/>
        <end position="668"/>
    </location>
</feature>
<dbReference type="InterPro" id="IPR004837">
    <property type="entry name" value="NaCa_Exmemb"/>
</dbReference>
<evidence type="ECO:0000256" key="1">
    <source>
        <dbReference type="ARBA" id="ARBA00004141"/>
    </source>
</evidence>